<dbReference type="PIRSF" id="PIRSF028704">
    <property type="entry name" value="UPC028704"/>
    <property type="match status" value="1"/>
</dbReference>
<dbReference type="OrthoDB" id="9775975at2"/>
<gene>
    <name evidence="2" type="ORF">Rsw2DRAFT_2991</name>
</gene>
<proteinExistence type="predicted"/>
<dbReference type="Proteomes" id="UP000010121">
    <property type="component" value="Unassembled WGS sequence"/>
</dbReference>
<feature type="transmembrane region" description="Helical" evidence="1">
    <location>
        <begin position="288"/>
        <end position="305"/>
    </location>
</feature>
<dbReference type="EMBL" id="ACYY01000026">
    <property type="protein sequence ID" value="EEW24096.1"/>
    <property type="molecule type" value="Genomic_DNA"/>
</dbReference>
<feature type="transmembrane region" description="Helical" evidence="1">
    <location>
        <begin position="235"/>
        <end position="257"/>
    </location>
</feature>
<dbReference type="PANTHER" id="PTHR38592:SF3">
    <property type="entry name" value="BLL4819 PROTEIN"/>
    <property type="match status" value="1"/>
</dbReference>
<keyword evidence="1" id="KW-1133">Transmembrane helix</keyword>
<feature type="transmembrane region" description="Helical" evidence="1">
    <location>
        <begin position="173"/>
        <end position="191"/>
    </location>
</feature>
<feature type="transmembrane region" description="Helical" evidence="1">
    <location>
        <begin position="349"/>
        <end position="370"/>
    </location>
</feature>
<organism evidence="2 3">
    <name type="scientific">Rhodobacter ferrooxidans</name>
    <dbReference type="NCBI Taxonomy" id="371731"/>
    <lineage>
        <taxon>Bacteria</taxon>
        <taxon>Pseudomonadati</taxon>
        <taxon>Pseudomonadota</taxon>
        <taxon>Alphaproteobacteria</taxon>
        <taxon>Rhodobacterales</taxon>
        <taxon>Rhodobacter group</taxon>
        <taxon>Rhodobacter</taxon>
    </lineage>
</organism>
<feature type="transmembrane region" description="Helical" evidence="1">
    <location>
        <begin position="203"/>
        <end position="223"/>
    </location>
</feature>
<name>C8S4L3_9RHOB</name>
<dbReference type="AlphaFoldDB" id="C8S4L3"/>
<feature type="transmembrane region" description="Helical" evidence="1">
    <location>
        <begin position="317"/>
        <end position="337"/>
    </location>
</feature>
<evidence type="ECO:0000313" key="3">
    <source>
        <dbReference type="Proteomes" id="UP000010121"/>
    </source>
</evidence>
<keyword evidence="3" id="KW-1185">Reference proteome</keyword>
<feature type="transmembrane region" description="Helical" evidence="1">
    <location>
        <begin position="56"/>
        <end position="76"/>
    </location>
</feature>
<dbReference type="InterPro" id="IPR014550">
    <property type="entry name" value="UCP028704_OpgC"/>
</dbReference>
<evidence type="ECO:0000256" key="1">
    <source>
        <dbReference type="SAM" id="Phobius"/>
    </source>
</evidence>
<accession>C8S4L3</accession>
<feature type="transmembrane region" description="Helical" evidence="1">
    <location>
        <begin position="88"/>
        <end position="111"/>
    </location>
</feature>
<reference evidence="2 3" key="1">
    <citation type="submission" date="2009-08" db="EMBL/GenBank/DDBJ databases">
        <title>The draft genome of Rhodobacter sp. SW2.</title>
        <authorList>
            <consortium name="US DOE Joint Genome Institute (JGI-PGF)"/>
            <person name="Lucas S."/>
            <person name="Copeland A."/>
            <person name="Lapidus A."/>
            <person name="Glavina del Rio T."/>
            <person name="Tice H."/>
            <person name="Bruce D."/>
            <person name="Goodwin L."/>
            <person name="Pitluck S."/>
            <person name="Larimer F."/>
            <person name="Land M.L."/>
            <person name="Hauser L."/>
            <person name="Emerson D."/>
        </authorList>
    </citation>
    <scope>NUCLEOTIDE SEQUENCE [LARGE SCALE GENOMIC DNA]</scope>
    <source>
        <strain evidence="2 3">SW2</strain>
    </source>
</reference>
<feature type="transmembrane region" description="Helical" evidence="1">
    <location>
        <begin position="20"/>
        <end position="36"/>
    </location>
</feature>
<dbReference type="Pfam" id="PF10129">
    <property type="entry name" value="OpgC_C"/>
    <property type="match status" value="1"/>
</dbReference>
<protein>
    <submittedName>
        <fullName evidence="2">OpgC protein</fullName>
    </submittedName>
</protein>
<dbReference type="STRING" id="371731.Rsw2DRAFT_2991"/>
<evidence type="ECO:0000313" key="2">
    <source>
        <dbReference type="EMBL" id="EEW24096.1"/>
    </source>
</evidence>
<keyword evidence="1" id="KW-0472">Membrane</keyword>
<dbReference type="PANTHER" id="PTHR38592">
    <property type="entry name" value="BLL4819 PROTEIN"/>
    <property type="match status" value="1"/>
</dbReference>
<dbReference type="eggNOG" id="COG4645">
    <property type="taxonomic scope" value="Bacteria"/>
</dbReference>
<dbReference type="RefSeq" id="WP_008032409.1">
    <property type="nucleotide sequence ID" value="NZ_ACYY01000026.1"/>
</dbReference>
<sequence>MLDTYPAAKGPSARDLRLDVFRGLCLVMIFMNHIPGTVYENLTSRNFGFSDAAEGFVLMSGVAAGLAYSAAFRAGFTWQAVGRVWRRAWTLYMVHAVTMAAGLGILSYGALNLGTELGLNGTNFGTLLKYPLATHVGIPLLSYQIGYVNILPLYMVMLLAAPVMLWLALRRPLLLWALSGAVWVVAGVWYWDLPNYPNAGGWFFNPISWQVIFCTGLLIGVLLKSGKRLVPVLPWLQVLTGLFLLLAAVATQIPAVAGKVGYALWQVQDLGVPTLFTKFDKTYVSGPRLLHILALAYFLSSFGFVKTLSASPVMQPLALLGRNALPVFALGSMLALAGQVTKAALPGSLALDSALILGGLALQLAFAWGLEKGKLRH</sequence>
<feature type="transmembrane region" description="Helical" evidence="1">
    <location>
        <begin position="145"/>
        <end position="166"/>
    </location>
</feature>
<keyword evidence="1" id="KW-0812">Transmembrane</keyword>
<comment type="caution">
    <text evidence="2">The sequence shown here is derived from an EMBL/GenBank/DDBJ whole genome shotgun (WGS) entry which is preliminary data.</text>
</comment>